<proteinExistence type="inferred from homology"/>
<name>A0A317CID4_9GAMM</name>
<evidence type="ECO:0000256" key="6">
    <source>
        <dbReference type="ARBA" id="ARBA00023136"/>
    </source>
</evidence>
<accession>A0A317CID4</accession>
<evidence type="ECO:0000256" key="7">
    <source>
        <dbReference type="SAM" id="Phobius"/>
    </source>
</evidence>
<keyword evidence="4 7" id="KW-0812">Transmembrane</keyword>
<keyword evidence="5 7" id="KW-1133">Transmembrane helix</keyword>
<reference evidence="9 10" key="1">
    <citation type="submission" date="2018-05" db="EMBL/GenBank/DDBJ databases">
        <title>Leucothrix arctica sp. nov., isolated from Arctic seawater.</title>
        <authorList>
            <person name="Choi A."/>
            <person name="Baek K."/>
        </authorList>
    </citation>
    <scope>NUCLEOTIDE SEQUENCE [LARGE SCALE GENOMIC DNA]</scope>
    <source>
        <strain evidence="9 10">JCM 18388</strain>
    </source>
</reference>
<organism evidence="9 10">
    <name type="scientific">Leucothrix pacifica</name>
    <dbReference type="NCBI Taxonomy" id="1247513"/>
    <lineage>
        <taxon>Bacteria</taxon>
        <taxon>Pseudomonadati</taxon>
        <taxon>Pseudomonadota</taxon>
        <taxon>Gammaproteobacteria</taxon>
        <taxon>Thiotrichales</taxon>
        <taxon>Thiotrichaceae</taxon>
        <taxon>Leucothrix</taxon>
    </lineage>
</organism>
<dbReference type="Pfam" id="PF03458">
    <property type="entry name" value="Gly_transporter"/>
    <property type="match status" value="2"/>
</dbReference>
<dbReference type="PANTHER" id="PTHR30506:SF3">
    <property type="entry name" value="UPF0126 INNER MEMBRANE PROTEIN YADS-RELATED"/>
    <property type="match status" value="1"/>
</dbReference>
<dbReference type="PANTHER" id="PTHR30506">
    <property type="entry name" value="INNER MEMBRANE PROTEIN"/>
    <property type="match status" value="1"/>
</dbReference>
<dbReference type="RefSeq" id="WP_109838193.1">
    <property type="nucleotide sequence ID" value="NZ_QGKM01000039.1"/>
</dbReference>
<protein>
    <recommendedName>
        <fullName evidence="8">Glycine transporter domain-containing protein</fullName>
    </recommendedName>
</protein>
<evidence type="ECO:0000256" key="3">
    <source>
        <dbReference type="ARBA" id="ARBA00022475"/>
    </source>
</evidence>
<dbReference type="OrthoDB" id="9791874at2"/>
<evidence type="ECO:0000313" key="10">
    <source>
        <dbReference type="Proteomes" id="UP000245539"/>
    </source>
</evidence>
<dbReference type="AlphaFoldDB" id="A0A317CID4"/>
<keyword evidence="6 7" id="KW-0472">Membrane</keyword>
<dbReference type="GO" id="GO:0005886">
    <property type="term" value="C:plasma membrane"/>
    <property type="evidence" value="ECO:0007669"/>
    <property type="project" value="UniProtKB-SubCell"/>
</dbReference>
<keyword evidence="3" id="KW-1003">Cell membrane</keyword>
<dbReference type="Proteomes" id="UP000245539">
    <property type="component" value="Unassembled WGS sequence"/>
</dbReference>
<feature type="transmembrane region" description="Helical" evidence="7">
    <location>
        <begin position="180"/>
        <end position="200"/>
    </location>
</feature>
<feature type="transmembrane region" description="Helical" evidence="7">
    <location>
        <begin position="156"/>
        <end position="174"/>
    </location>
</feature>
<feature type="transmembrane region" description="Helical" evidence="7">
    <location>
        <begin position="66"/>
        <end position="87"/>
    </location>
</feature>
<comment type="subcellular location">
    <subcellularLocation>
        <location evidence="1">Cell membrane</location>
        <topology evidence="1">Multi-pass membrane protein</topology>
    </subcellularLocation>
</comment>
<feature type="transmembrane region" description="Helical" evidence="7">
    <location>
        <begin position="33"/>
        <end position="54"/>
    </location>
</feature>
<dbReference type="InterPro" id="IPR005115">
    <property type="entry name" value="Gly_transporter"/>
</dbReference>
<keyword evidence="10" id="KW-1185">Reference proteome</keyword>
<gene>
    <name evidence="9" type="ORF">DKW60_13535</name>
</gene>
<evidence type="ECO:0000256" key="5">
    <source>
        <dbReference type="ARBA" id="ARBA00022989"/>
    </source>
</evidence>
<comment type="similarity">
    <text evidence="2">Belongs to the UPF0126 family.</text>
</comment>
<comment type="caution">
    <text evidence="9">The sequence shown here is derived from an EMBL/GenBank/DDBJ whole genome shotgun (WGS) entry which is preliminary data.</text>
</comment>
<feature type="transmembrane region" description="Helical" evidence="7">
    <location>
        <begin position="6"/>
        <end position="26"/>
    </location>
</feature>
<feature type="domain" description="Glycine transporter" evidence="8">
    <location>
        <begin position="99"/>
        <end position="171"/>
    </location>
</feature>
<feature type="domain" description="Glycine transporter" evidence="8">
    <location>
        <begin position="10"/>
        <end position="82"/>
    </location>
</feature>
<evidence type="ECO:0000256" key="4">
    <source>
        <dbReference type="ARBA" id="ARBA00022692"/>
    </source>
</evidence>
<dbReference type="EMBL" id="QGKM01000039">
    <property type="protein sequence ID" value="PWQ96070.1"/>
    <property type="molecule type" value="Genomic_DNA"/>
</dbReference>
<evidence type="ECO:0000259" key="8">
    <source>
        <dbReference type="Pfam" id="PF03458"/>
    </source>
</evidence>
<feature type="transmembrane region" description="Helical" evidence="7">
    <location>
        <begin position="99"/>
        <end position="119"/>
    </location>
</feature>
<evidence type="ECO:0000256" key="2">
    <source>
        <dbReference type="ARBA" id="ARBA00008193"/>
    </source>
</evidence>
<evidence type="ECO:0000256" key="1">
    <source>
        <dbReference type="ARBA" id="ARBA00004651"/>
    </source>
</evidence>
<sequence>MSFELLFQSLTIFATITLAISGVLQAARSEMDFFGALVLACVCALGGGSLRDLLIGATPVFWTKDLSYLAAILPTTLIMIIAVHYIPPGKGIRLKILDIADAIGLALFAILGAAKTLQLGFDEPVAVVMGAITGIAGGMIRDILSQTVPIVMRGEVYASAAIIGIISYTLIRMVTTETVAILIGMAIIIVIRLVALEWGLNLPKLKPPSDKY</sequence>
<evidence type="ECO:0000313" key="9">
    <source>
        <dbReference type="EMBL" id="PWQ96070.1"/>
    </source>
</evidence>